<dbReference type="Gene3D" id="3.40.50.720">
    <property type="entry name" value="NAD(P)-binding Rossmann-like Domain"/>
    <property type="match status" value="1"/>
</dbReference>
<dbReference type="PANTHER" id="PTHR43162:SF1">
    <property type="entry name" value="PRESTALK A DIFFERENTIATION PROTEIN A"/>
    <property type="match status" value="1"/>
</dbReference>
<dbReference type="Pfam" id="PF05368">
    <property type="entry name" value="NmrA"/>
    <property type="match status" value="1"/>
</dbReference>
<dbReference type="RefSeq" id="WP_121007378.1">
    <property type="nucleotide sequence ID" value="NZ_RBXO01000001.1"/>
</dbReference>
<accession>A0A495W1Z4</accession>
<proteinExistence type="predicted"/>
<gene>
    <name evidence="2" type="ORF">C8E97_4396</name>
</gene>
<keyword evidence="3" id="KW-1185">Reference proteome</keyword>
<dbReference type="PANTHER" id="PTHR43162">
    <property type="match status" value="1"/>
</dbReference>
<dbReference type="InterPro" id="IPR036291">
    <property type="entry name" value="NAD(P)-bd_dom_sf"/>
</dbReference>
<name>A0A495W1Z4_9PSEU</name>
<feature type="domain" description="NmrA-like" evidence="1">
    <location>
        <begin position="8"/>
        <end position="238"/>
    </location>
</feature>
<sequence length="289" mass="29882">MADRIGPVAVLGATGAVGSALLVDLAARGVRPLAVVRPGSGGPSRDVADVVEGDLTRPESLLPALTGARTLLLLTPLHPAQDSLQRAIVEVAKEAGVERVVKVSALGADPAARCSIHRQHGLVEEALAESGLRHTLVRPNGFAQNLRQWLPGITARGAIALPVGDAEVSWVDVRDVAAVAAVALTDPALDGAVLEVTGPRALDYPTVAGYFSRELGREVRFVDVSPEAAFDAMTGAGMPPWAAEARLGLYATYRAGEAALVTTTVEDVVGRPARALTSVVGELLGRTPV</sequence>
<dbReference type="InterPro" id="IPR008030">
    <property type="entry name" value="NmrA-like"/>
</dbReference>
<evidence type="ECO:0000313" key="3">
    <source>
        <dbReference type="Proteomes" id="UP000282084"/>
    </source>
</evidence>
<evidence type="ECO:0000259" key="1">
    <source>
        <dbReference type="Pfam" id="PF05368"/>
    </source>
</evidence>
<dbReference type="Gene3D" id="3.90.25.10">
    <property type="entry name" value="UDP-galactose 4-epimerase, domain 1"/>
    <property type="match status" value="1"/>
</dbReference>
<protein>
    <submittedName>
        <fullName evidence="2">Uncharacterized protein YbjT (DUF2867 family)</fullName>
    </submittedName>
</protein>
<reference evidence="2 3" key="1">
    <citation type="submission" date="2018-10" db="EMBL/GenBank/DDBJ databases">
        <title>Sequencing the genomes of 1000 actinobacteria strains.</title>
        <authorList>
            <person name="Klenk H.-P."/>
        </authorList>
    </citation>
    <scope>NUCLEOTIDE SEQUENCE [LARGE SCALE GENOMIC DNA]</scope>
    <source>
        <strain evidence="2 3">DSM 43800</strain>
    </source>
</reference>
<dbReference type="InterPro" id="IPR051604">
    <property type="entry name" value="Ergot_Alk_Oxidoreductase"/>
</dbReference>
<comment type="caution">
    <text evidence="2">The sequence shown here is derived from an EMBL/GenBank/DDBJ whole genome shotgun (WGS) entry which is preliminary data.</text>
</comment>
<organism evidence="2 3">
    <name type="scientific">Saccharothrix australiensis</name>
    <dbReference type="NCBI Taxonomy" id="2072"/>
    <lineage>
        <taxon>Bacteria</taxon>
        <taxon>Bacillati</taxon>
        <taxon>Actinomycetota</taxon>
        <taxon>Actinomycetes</taxon>
        <taxon>Pseudonocardiales</taxon>
        <taxon>Pseudonocardiaceae</taxon>
        <taxon>Saccharothrix</taxon>
    </lineage>
</organism>
<dbReference type="SUPFAM" id="SSF51735">
    <property type="entry name" value="NAD(P)-binding Rossmann-fold domains"/>
    <property type="match status" value="1"/>
</dbReference>
<evidence type="ECO:0000313" key="2">
    <source>
        <dbReference type="EMBL" id="RKT55711.1"/>
    </source>
</evidence>
<dbReference type="Proteomes" id="UP000282084">
    <property type="component" value="Unassembled WGS sequence"/>
</dbReference>
<dbReference type="OrthoDB" id="3207931at2"/>
<dbReference type="AlphaFoldDB" id="A0A495W1Z4"/>
<dbReference type="EMBL" id="RBXO01000001">
    <property type="protein sequence ID" value="RKT55711.1"/>
    <property type="molecule type" value="Genomic_DNA"/>
</dbReference>